<protein>
    <recommendedName>
        <fullName evidence="3">HTH cro/C1-type domain-containing protein</fullName>
    </recommendedName>
</protein>
<dbReference type="AlphaFoldDB" id="A0A699GEM4"/>
<dbReference type="EMBL" id="BKCJ010000004">
    <property type="protein sequence ID" value="GEU28333.1"/>
    <property type="molecule type" value="Genomic_DNA"/>
</dbReference>
<feature type="region of interest" description="Disordered" evidence="1">
    <location>
        <begin position="215"/>
        <end position="307"/>
    </location>
</feature>
<dbReference type="SUPFAM" id="SSF47413">
    <property type="entry name" value="lambda repressor-like DNA-binding domains"/>
    <property type="match status" value="1"/>
</dbReference>
<gene>
    <name evidence="2" type="ORF">Tci_000311</name>
</gene>
<dbReference type="InterPro" id="IPR001387">
    <property type="entry name" value="Cro/C1-type_HTH"/>
</dbReference>
<dbReference type="GO" id="GO:0003677">
    <property type="term" value="F:DNA binding"/>
    <property type="evidence" value="ECO:0007669"/>
    <property type="project" value="InterPro"/>
</dbReference>
<evidence type="ECO:0008006" key="3">
    <source>
        <dbReference type="Google" id="ProtNLM"/>
    </source>
</evidence>
<evidence type="ECO:0000313" key="2">
    <source>
        <dbReference type="EMBL" id="GEU28333.1"/>
    </source>
</evidence>
<feature type="compositionally biased region" description="Basic residues" evidence="1">
    <location>
        <begin position="282"/>
        <end position="296"/>
    </location>
</feature>
<organism evidence="2">
    <name type="scientific">Tanacetum cinerariifolium</name>
    <name type="common">Dalmatian daisy</name>
    <name type="synonym">Chrysanthemum cinerariifolium</name>
    <dbReference type="NCBI Taxonomy" id="118510"/>
    <lineage>
        <taxon>Eukaryota</taxon>
        <taxon>Viridiplantae</taxon>
        <taxon>Streptophyta</taxon>
        <taxon>Embryophyta</taxon>
        <taxon>Tracheophyta</taxon>
        <taxon>Spermatophyta</taxon>
        <taxon>Magnoliopsida</taxon>
        <taxon>eudicotyledons</taxon>
        <taxon>Gunneridae</taxon>
        <taxon>Pentapetalae</taxon>
        <taxon>asterids</taxon>
        <taxon>campanulids</taxon>
        <taxon>Asterales</taxon>
        <taxon>Asteraceae</taxon>
        <taxon>Asteroideae</taxon>
        <taxon>Anthemideae</taxon>
        <taxon>Anthemidinae</taxon>
        <taxon>Tanacetum</taxon>
    </lineage>
</organism>
<accession>A0A699GEM4</accession>
<evidence type="ECO:0000256" key="1">
    <source>
        <dbReference type="SAM" id="MobiDB-lite"/>
    </source>
</evidence>
<dbReference type="Gene3D" id="1.10.260.40">
    <property type="entry name" value="lambda repressor-like DNA-binding domains"/>
    <property type="match status" value="1"/>
</dbReference>
<comment type="caution">
    <text evidence="2">The sequence shown here is derived from an EMBL/GenBank/DDBJ whole genome shotgun (WGS) entry which is preliminary data.</text>
</comment>
<proteinExistence type="predicted"/>
<dbReference type="InterPro" id="IPR010982">
    <property type="entry name" value="Lambda_DNA-bd_dom_sf"/>
</dbReference>
<name>A0A699GEM4_TANCI</name>
<reference evidence="2" key="1">
    <citation type="journal article" date="2019" name="Sci. Rep.">
        <title>Draft genome of Tanacetum cinerariifolium, the natural source of mosquito coil.</title>
        <authorList>
            <person name="Yamashiro T."/>
            <person name="Shiraishi A."/>
            <person name="Satake H."/>
            <person name="Nakayama K."/>
        </authorList>
    </citation>
    <scope>NUCLEOTIDE SEQUENCE</scope>
</reference>
<sequence>MLDGRDFAHRVDGKIGRFAVFLFLHVHHVQVVRRLQFFQQREHARGTRVGTMMQREMGRHGGLLIENFRIAAAIMTVLEKHAGCHDHAINVARPVQGGTESGRRRQAVPARALCRAARPGAVHRMVLAGRVGLAAGRVAHAAHAAVALRAGGVRPRPHGGIRRDDQGIQLHAVRARPRAGRALPARGVSWLSGARRADDRRLRAAALCPRYPAARTAGATGAAPCPHRTSGKNHGADTPASGSDPGGPTGRAGRHERACAAGAVPRQRGRQPQVGDPPQSPARRRRPAGPRRRPRPGHAGAKPGLLRPGALHVGLRTFGGQAAGGLSAHWPLYWFPEEYAAFIAFIASNPDAGDVVPGSGGVRKVRWRRQGSGKSGGVRVIYFTRNKAAEVVLLTLDEELETFEANRDLGAELLQAGREMKAGLGRVVYSPLIAARENTGLTREQFAGLLGMTVEELEKLEQDRNPLNGAVRTLIAVALSHPDALVAAAKQSQEA</sequence>
<dbReference type="CDD" id="cd00093">
    <property type="entry name" value="HTH_XRE"/>
    <property type="match status" value="1"/>
</dbReference>